<organism evidence="2">
    <name type="scientific">marine metagenome</name>
    <dbReference type="NCBI Taxonomy" id="408172"/>
    <lineage>
        <taxon>unclassified sequences</taxon>
        <taxon>metagenomes</taxon>
        <taxon>ecological metagenomes</taxon>
    </lineage>
</organism>
<gene>
    <name evidence="2" type="ORF">METZ01_LOCUS230096</name>
</gene>
<dbReference type="EMBL" id="UINC01056791">
    <property type="protein sequence ID" value="SVB77242.1"/>
    <property type="molecule type" value="Genomic_DNA"/>
</dbReference>
<accession>A0A382GQT0</accession>
<keyword evidence="1" id="KW-1133">Transmembrane helix</keyword>
<protein>
    <submittedName>
        <fullName evidence="2">Uncharacterized protein</fullName>
    </submittedName>
</protein>
<feature type="non-terminal residue" evidence="2">
    <location>
        <position position="87"/>
    </location>
</feature>
<name>A0A382GQT0_9ZZZZ</name>
<proteinExistence type="predicted"/>
<keyword evidence="1" id="KW-0812">Transmembrane</keyword>
<keyword evidence="1" id="KW-0472">Membrane</keyword>
<evidence type="ECO:0000256" key="1">
    <source>
        <dbReference type="SAM" id="Phobius"/>
    </source>
</evidence>
<feature type="transmembrane region" description="Helical" evidence="1">
    <location>
        <begin position="7"/>
        <end position="26"/>
    </location>
</feature>
<sequence>MGIRSRIFVIVSFLFLIGISLTFVIAERDLSIEFRDQIEGELSKQARILQQSLQPYLIEIDKNKLKTIIDQYAQASKSRITIINTNG</sequence>
<dbReference type="AlphaFoldDB" id="A0A382GQT0"/>
<evidence type="ECO:0000313" key="2">
    <source>
        <dbReference type="EMBL" id="SVB77242.1"/>
    </source>
</evidence>
<reference evidence="2" key="1">
    <citation type="submission" date="2018-05" db="EMBL/GenBank/DDBJ databases">
        <authorList>
            <person name="Lanie J.A."/>
            <person name="Ng W.-L."/>
            <person name="Kazmierczak K.M."/>
            <person name="Andrzejewski T.M."/>
            <person name="Davidsen T.M."/>
            <person name="Wayne K.J."/>
            <person name="Tettelin H."/>
            <person name="Glass J.I."/>
            <person name="Rusch D."/>
            <person name="Podicherti R."/>
            <person name="Tsui H.-C.T."/>
            <person name="Winkler M.E."/>
        </authorList>
    </citation>
    <scope>NUCLEOTIDE SEQUENCE</scope>
</reference>